<sequence>MEKFMEYIRQLREVSKNIVMEAHLIRPAHFTGITCTAYYHREVPKGRPGVETPESAPQQLLHFRCSTGSHNTSLNNFPLKVRFFLARRFFLLLPH</sequence>
<keyword evidence="2" id="KW-1185">Reference proteome</keyword>
<dbReference type="Proteomes" id="UP001476798">
    <property type="component" value="Unassembled WGS sequence"/>
</dbReference>
<gene>
    <name evidence="1" type="ORF">GOODEAATRI_009797</name>
</gene>
<proteinExistence type="predicted"/>
<reference evidence="1 2" key="1">
    <citation type="submission" date="2021-06" db="EMBL/GenBank/DDBJ databases">
        <authorList>
            <person name="Palmer J.M."/>
        </authorList>
    </citation>
    <scope>NUCLEOTIDE SEQUENCE [LARGE SCALE GENOMIC DNA]</scope>
    <source>
        <strain evidence="1 2">GA_2019</strain>
        <tissue evidence="1">Muscle</tissue>
    </source>
</reference>
<name>A0ABV0PCT3_9TELE</name>
<dbReference type="EMBL" id="JAHRIO010070525">
    <property type="protein sequence ID" value="MEQ2181280.1"/>
    <property type="molecule type" value="Genomic_DNA"/>
</dbReference>
<organism evidence="1 2">
    <name type="scientific">Goodea atripinnis</name>
    <dbReference type="NCBI Taxonomy" id="208336"/>
    <lineage>
        <taxon>Eukaryota</taxon>
        <taxon>Metazoa</taxon>
        <taxon>Chordata</taxon>
        <taxon>Craniata</taxon>
        <taxon>Vertebrata</taxon>
        <taxon>Euteleostomi</taxon>
        <taxon>Actinopterygii</taxon>
        <taxon>Neopterygii</taxon>
        <taxon>Teleostei</taxon>
        <taxon>Neoteleostei</taxon>
        <taxon>Acanthomorphata</taxon>
        <taxon>Ovalentaria</taxon>
        <taxon>Atherinomorphae</taxon>
        <taxon>Cyprinodontiformes</taxon>
        <taxon>Goodeidae</taxon>
        <taxon>Goodea</taxon>
    </lineage>
</organism>
<evidence type="ECO:0000313" key="2">
    <source>
        <dbReference type="Proteomes" id="UP001476798"/>
    </source>
</evidence>
<evidence type="ECO:0000313" key="1">
    <source>
        <dbReference type="EMBL" id="MEQ2181280.1"/>
    </source>
</evidence>
<accession>A0ABV0PCT3</accession>
<protein>
    <submittedName>
        <fullName evidence="1">Uncharacterized protein</fullName>
    </submittedName>
</protein>
<comment type="caution">
    <text evidence="1">The sequence shown here is derived from an EMBL/GenBank/DDBJ whole genome shotgun (WGS) entry which is preliminary data.</text>
</comment>